<accession>A0A2T4CDS0</accession>
<dbReference type="Proteomes" id="UP000240760">
    <property type="component" value="Unassembled WGS sequence"/>
</dbReference>
<evidence type="ECO:0000313" key="2">
    <source>
        <dbReference type="Proteomes" id="UP000240760"/>
    </source>
</evidence>
<protein>
    <submittedName>
        <fullName evidence="1">Uncharacterized protein</fullName>
    </submittedName>
</protein>
<name>A0A2T4CDS0_TRILO</name>
<dbReference type="AlphaFoldDB" id="A0A2T4CDS0"/>
<gene>
    <name evidence="1" type="ORF">M440DRAFT_246500</name>
</gene>
<sequence length="205" mass="22424">MNKDEQTSPVVVVYCLPSLLLPSTADKAADSLVIHSELPNNASRPFLSRIVVCFVSSFVLSDQIHSRKDLSSFASSRPYLVPQGFHSNKNIKPTRAPVKAFIHRHCHNQPDPPAAAKDSTEHQNQPIMFLNRENHAGDVNDDEGPTSYSGDCRGVRADLVPARAPPVTSTRKKIWLSREWPGSLSDCVCVCVCVCVCFCGIGLPA</sequence>
<dbReference type="EMBL" id="KZ679128">
    <property type="protein sequence ID" value="PTB79719.1"/>
    <property type="molecule type" value="Genomic_DNA"/>
</dbReference>
<evidence type="ECO:0000313" key="1">
    <source>
        <dbReference type="EMBL" id="PTB79719.1"/>
    </source>
</evidence>
<organism evidence="1 2">
    <name type="scientific">Trichoderma longibrachiatum ATCC 18648</name>
    <dbReference type="NCBI Taxonomy" id="983965"/>
    <lineage>
        <taxon>Eukaryota</taxon>
        <taxon>Fungi</taxon>
        <taxon>Dikarya</taxon>
        <taxon>Ascomycota</taxon>
        <taxon>Pezizomycotina</taxon>
        <taxon>Sordariomycetes</taxon>
        <taxon>Hypocreomycetidae</taxon>
        <taxon>Hypocreales</taxon>
        <taxon>Hypocreaceae</taxon>
        <taxon>Trichoderma</taxon>
    </lineage>
</organism>
<proteinExistence type="predicted"/>
<keyword evidence="2" id="KW-1185">Reference proteome</keyword>
<reference evidence="1 2" key="1">
    <citation type="submission" date="2016-07" db="EMBL/GenBank/DDBJ databases">
        <title>Multiple horizontal gene transfer events from other fungi enriched the ability of initially mycotrophic Trichoderma (Ascomycota) to feed on dead plant biomass.</title>
        <authorList>
            <consortium name="DOE Joint Genome Institute"/>
            <person name="Aerts A."/>
            <person name="Atanasova L."/>
            <person name="Chenthamara K."/>
            <person name="Zhang J."/>
            <person name="Grujic M."/>
            <person name="Henrissat B."/>
            <person name="Kuo A."/>
            <person name="Salamov A."/>
            <person name="Lipzen A."/>
            <person name="Labutti K."/>
            <person name="Barry K."/>
            <person name="Miao Y."/>
            <person name="Rahimi M.J."/>
            <person name="Shen Q."/>
            <person name="Grigoriev I.V."/>
            <person name="Kubicek C.P."/>
            <person name="Druzhinina I.S."/>
        </authorList>
    </citation>
    <scope>NUCLEOTIDE SEQUENCE [LARGE SCALE GENOMIC DNA]</scope>
    <source>
        <strain evidence="1 2">ATCC 18648</strain>
    </source>
</reference>